<keyword evidence="3" id="KW-1185">Reference proteome</keyword>
<dbReference type="EMBL" id="CP011070">
    <property type="protein sequence ID" value="AJW71055.1"/>
    <property type="molecule type" value="Genomic_DNA"/>
</dbReference>
<dbReference type="GeneID" id="24820559"/>
<dbReference type="Proteomes" id="UP000032408">
    <property type="component" value="Chromosome"/>
</dbReference>
<accession>A0A0D5C3Y2</accession>
<feature type="region of interest" description="Disordered" evidence="1">
    <location>
        <begin position="34"/>
        <end position="62"/>
    </location>
</feature>
<organism evidence="2 3">
    <name type="scientific">Nitrosopumilus adriaticus</name>
    <dbReference type="NCBI Taxonomy" id="1580092"/>
    <lineage>
        <taxon>Archaea</taxon>
        <taxon>Nitrososphaerota</taxon>
        <taxon>Nitrososphaeria</taxon>
        <taxon>Nitrosopumilales</taxon>
        <taxon>Nitrosopumilaceae</taxon>
        <taxon>Nitrosopumilus</taxon>
    </lineage>
</organism>
<dbReference type="STRING" id="1580092.NADRNF5_1369"/>
<evidence type="ECO:0000256" key="1">
    <source>
        <dbReference type="SAM" id="MobiDB-lite"/>
    </source>
</evidence>
<gene>
    <name evidence="2" type="ORF">NADRNF5_1369</name>
</gene>
<reference evidence="2 3" key="2">
    <citation type="journal article" date="2016" name="ISME J.">
        <title>Physiological and genomic characterization of two novel marine thaumarchaeal strains indicates niche differentiation.</title>
        <authorList>
            <person name="Bayer B."/>
            <person name="Vojvoda J."/>
            <person name="Offre P."/>
            <person name="Alves R.J."/>
            <person name="Elisabeth N.H."/>
            <person name="Garcia J.A."/>
            <person name="Volland J.M."/>
            <person name="Srivastava A."/>
            <person name="Schleper C."/>
            <person name="Herndl G.J."/>
        </authorList>
    </citation>
    <scope>NUCLEOTIDE SEQUENCE [LARGE SCALE GENOMIC DNA]</scope>
    <source>
        <strain evidence="2 3">NF5</strain>
    </source>
</reference>
<sequence>MKDKQKLLQQLEALKLFPNNKHVKELRKQIKSKLKKLDIPQKEKKKQNKNKSRAGKLRRYHNYIRQIRNNFPNLSYKQIRSELSQRRKGKSVSIPDVIWQNPSP</sequence>
<feature type="region of interest" description="Disordered" evidence="1">
    <location>
        <begin position="82"/>
        <end position="104"/>
    </location>
</feature>
<dbReference type="RefSeq" id="WP_048116352.1">
    <property type="nucleotide sequence ID" value="NZ_CP011070.1"/>
</dbReference>
<protein>
    <submittedName>
        <fullName evidence="2">Uncharacterized protein</fullName>
    </submittedName>
</protein>
<dbReference type="HOGENOM" id="CLU_2243702_0_0_2"/>
<dbReference type="OrthoDB" id="3329at2157"/>
<name>A0A0D5C3Y2_9ARCH</name>
<feature type="compositionally biased region" description="Basic residues" evidence="1">
    <location>
        <begin position="43"/>
        <end position="62"/>
    </location>
</feature>
<dbReference type="AlphaFoldDB" id="A0A0D5C3Y2"/>
<evidence type="ECO:0000313" key="2">
    <source>
        <dbReference type="EMBL" id="AJW71055.1"/>
    </source>
</evidence>
<dbReference type="KEGG" id="nin:NADRNF5_1369"/>
<evidence type="ECO:0000313" key="3">
    <source>
        <dbReference type="Proteomes" id="UP000032408"/>
    </source>
</evidence>
<reference evidence="3" key="1">
    <citation type="submission" date="2015-03" db="EMBL/GenBank/DDBJ databases">
        <title>Characterization of two novel Thaumarchaeota isolated from the Northern Adriatic Sea.</title>
        <authorList>
            <person name="Bayer B."/>
            <person name="Vojvoda J."/>
            <person name="Offre P."/>
            <person name="Srivastava A."/>
            <person name="Elisabeth N."/>
            <person name="Garcia J.A.L."/>
            <person name="Schleper C."/>
            <person name="Herndl G.J."/>
        </authorList>
    </citation>
    <scope>NUCLEOTIDE SEQUENCE [LARGE SCALE GENOMIC DNA]</scope>
    <source>
        <strain evidence="3">NF5</strain>
    </source>
</reference>
<proteinExistence type="predicted"/>